<name>A0A2M9XG96_9LEPT</name>
<protein>
    <submittedName>
        <fullName evidence="2">SGNH/GDSL hydrolase family protein</fullName>
    </submittedName>
</protein>
<evidence type="ECO:0000313" key="3">
    <source>
        <dbReference type="Proteomes" id="UP000232196"/>
    </source>
</evidence>
<evidence type="ECO:0000256" key="1">
    <source>
        <dbReference type="SAM" id="SignalP"/>
    </source>
</evidence>
<dbReference type="Proteomes" id="UP000232196">
    <property type="component" value="Unassembled WGS sequence"/>
</dbReference>
<accession>A0A2M9XG96</accession>
<feature type="chain" id="PRO_5014993861" evidence="1">
    <location>
        <begin position="30"/>
        <end position="218"/>
    </location>
</feature>
<comment type="caution">
    <text evidence="2">The sequence shown here is derived from an EMBL/GenBank/DDBJ whole genome shotgun (WGS) entry which is preliminary data.</text>
</comment>
<dbReference type="EMBL" id="NPDN01000002">
    <property type="protein sequence ID" value="PJZ26693.1"/>
    <property type="molecule type" value="Genomic_DNA"/>
</dbReference>
<keyword evidence="3" id="KW-1185">Reference proteome</keyword>
<keyword evidence="2" id="KW-0378">Hydrolase</keyword>
<dbReference type="SUPFAM" id="SSF52266">
    <property type="entry name" value="SGNH hydrolase"/>
    <property type="match status" value="1"/>
</dbReference>
<dbReference type="InterPro" id="IPR036514">
    <property type="entry name" value="SGNH_hydro_sf"/>
</dbReference>
<sequence>MQKLKGQSKSLFVNLNPALLLLLIFPFSSCDKDPTSDPEKLISYLAKPSLAMYGDSIVASWPLEEQLSDFNSVKFAFPGIDTNKILTSVQNDTNHYNACLYEGGINDFLGNYSPTQSQVDATINRQIQSIQILLTRCEHVVALNLWNIQFPWPTLAVAMITSEMKEQITFVPRIDTELLIQDDMLTDGNHPNKNGYYILSKAVREQLQPFFPILYLNE</sequence>
<feature type="signal peptide" evidence="1">
    <location>
        <begin position="1"/>
        <end position="29"/>
    </location>
</feature>
<reference evidence="2 3" key="1">
    <citation type="submission" date="2017-07" db="EMBL/GenBank/DDBJ databases">
        <title>Leptospira spp. isolated from tropical soils.</title>
        <authorList>
            <person name="Thibeaux R."/>
            <person name="Iraola G."/>
            <person name="Ferres I."/>
            <person name="Bierque E."/>
            <person name="Girault D."/>
            <person name="Soupe-Gilbert M.-E."/>
            <person name="Picardeau M."/>
            <person name="Goarant C."/>
        </authorList>
    </citation>
    <scope>NUCLEOTIDE SEQUENCE [LARGE SCALE GENOMIC DNA]</scope>
    <source>
        <strain evidence="2 3">MCA1-C-A1</strain>
    </source>
</reference>
<gene>
    <name evidence="2" type="ORF">CH357_04165</name>
</gene>
<proteinExistence type="predicted"/>
<dbReference type="GO" id="GO:0016788">
    <property type="term" value="F:hydrolase activity, acting on ester bonds"/>
    <property type="evidence" value="ECO:0007669"/>
    <property type="project" value="UniProtKB-ARBA"/>
</dbReference>
<dbReference type="RefSeq" id="WP_100705510.1">
    <property type="nucleotide sequence ID" value="NZ_NPDL01000002.1"/>
</dbReference>
<evidence type="ECO:0000313" key="2">
    <source>
        <dbReference type="EMBL" id="PJZ26693.1"/>
    </source>
</evidence>
<organism evidence="2 3">
    <name type="scientific">Leptospira hartskeerlii</name>
    <dbReference type="NCBI Taxonomy" id="2023177"/>
    <lineage>
        <taxon>Bacteria</taxon>
        <taxon>Pseudomonadati</taxon>
        <taxon>Spirochaetota</taxon>
        <taxon>Spirochaetia</taxon>
        <taxon>Leptospirales</taxon>
        <taxon>Leptospiraceae</taxon>
        <taxon>Leptospira</taxon>
    </lineage>
</organism>
<dbReference type="OrthoDB" id="333537at2"/>
<dbReference type="Gene3D" id="3.40.50.1110">
    <property type="entry name" value="SGNH hydrolase"/>
    <property type="match status" value="1"/>
</dbReference>
<dbReference type="AlphaFoldDB" id="A0A2M9XG96"/>
<keyword evidence="1" id="KW-0732">Signal</keyword>